<keyword evidence="6" id="KW-0968">Cytoplasmic vesicle</keyword>
<evidence type="ECO:0000256" key="10">
    <source>
        <dbReference type="SAM" id="SignalP"/>
    </source>
</evidence>
<dbReference type="AlphaFoldDB" id="A0AAV3P6E1"/>
<evidence type="ECO:0000256" key="2">
    <source>
        <dbReference type="ARBA" id="ARBA00004613"/>
    </source>
</evidence>
<feature type="chain" id="PRO_5043584849" description="Prolamin-like domain-containing protein" evidence="10">
    <location>
        <begin position="22"/>
        <end position="141"/>
    </location>
</feature>
<evidence type="ECO:0000256" key="8">
    <source>
        <dbReference type="ARBA" id="ARBA00034484"/>
    </source>
</evidence>
<feature type="signal peptide" evidence="10">
    <location>
        <begin position="1"/>
        <end position="21"/>
    </location>
</feature>
<feature type="compositionally biased region" description="Pro residues" evidence="9">
    <location>
        <begin position="130"/>
        <end position="141"/>
    </location>
</feature>
<dbReference type="PANTHER" id="PTHR35293:SF10">
    <property type="entry name" value="EGG CELL-SECRETED PROTEIN 1.2-RELATED"/>
    <property type="match status" value="1"/>
</dbReference>
<evidence type="ECO:0000313" key="13">
    <source>
        <dbReference type="Proteomes" id="UP001454036"/>
    </source>
</evidence>
<comment type="similarity">
    <text evidence="8">Belongs to the plant egg cell-secreted peptide family.</text>
</comment>
<feature type="region of interest" description="Disordered" evidence="9">
    <location>
        <begin position="122"/>
        <end position="141"/>
    </location>
</feature>
<accession>A0AAV3P6E1</accession>
<evidence type="ECO:0000256" key="4">
    <source>
        <dbReference type="ARBA" id="ARBA00022729"/>
    </source>
</evidence>
<evidence type="ECO:0000256" key="6">
    <source>
        <dbReference type="ARBA" id="ARBA00023329"/>
    </source>
</evidence>
<keyword evidence="13" id="KW-1185">Reference proteome</keyword>
<evidence type="ECO:0000256" key="3">
    <source>
        <dbReference type="ARBA" id="ARBA00022525"/>
    </source>
</evidence>
<dbReference type="GO" id="GO:0005576">
    <property type="term" value="C:extracellular region"/>
    <property type="evidence" value="ECO:0007669"/>
    <property type="project" value="UniProtKB-SubCell"/>
</dbReference>
<name>A0AAV3P6E1_LITER</name>
<keyword evidence="4 10" id="KW-0732">Signal</keyword>
<evidence type="ECO:0000256" key="7">
    <source>
        <dbReference type="ARBA" id="ARBA00034457"/>
    </source>
</evidence>
<keyword evidence="5" id="KW-0278">Fertilization</keyword>
<evidence type="ECO:0000256" key="1">
    <source>
        <dbReference type="ARBA" id="ARBA00004541"/>
    </source>
</evidence>
<dbReference type="GO" id="GO:0031410">
    <property type="term" value="C:cytoplasmic vesicle"/>
    <property type="evidence" value="ECO:0007669"/>
    <property type="project" value="UniProtKB-SubCell"/>
</dbReference>
<comment type="subcellular location">
    <subcellularLocation>
        <location evidence="1">Cytoplasmic vesicle</location>
    </subcellularLocation>
    <subcellularLocation>
        <location evidence="2">Secreted</location>
    </subcellularLocation>
</comment>
<evidence type="ECO:0000256" key="9">
    <source>
        <dbReference type="SAM" id="MobiDB-lite"/>
    </source>
</evidence>
<dbReference type="GO" id="GO:0009567">
    <property type="term" value="P:double fertilization forming a zygote and endosperm"/>
    <property type="evidence" value="ECO:0007669"/>
    <property type="project" value="InterPro"/>
</dbReference>
<sequence length="141" mass="14814">MAMLKCGFVVPLFLAITLSMAHFTTTTYGARDFTTLVSPDVGAPTTNDGELVECWEALSEIKACSNEITAFLTSGVADIAPPCCTAIMEITHSCWPAVLNTIGISADQTDILRGYCDAADNNNGNGTTPNPSPSPLVQPIS</sequence>
<dbReference type="PANTHER" id="PTHR35293">
    <property type="entry name" value="EGG CELL-SECRETED PROTEIN 1.5"/>
    <property type="match status" value="1"/>
</dbReference>
<comment type="caution">
    <text evidence="12">The sequence shown here is derived from an EMBL/GenBank/DDBJ whole genome shotgun (WGS) entry which is preliminary data.</text>
</comment>
<evidence type="ECO:0000313" key="12">
    <source>
        <dbReference type="EMBL" id="GAA0146286.1"/>
    </source>
</evidence>
<evidence type="ECO:0000256" key="5">
    <source>
        <dbReference type="ARBA" id="ARBA00023279"/>
    </source>
</evidence>
<gene>
    <name evidence="12" type="ORF">LIER_06278</name>
</gene>
<evidence type="ECO:0000259" key="11">
    <source>
        <dbReference type="Pfam" id="PF05617"/>
    </source>
</evidence>
<dbReference type="Proteomes" id="UP001454036">
    <property type="component" value="Unassembled WGS sequence"/>
</dbReference>
<feature type="domain" description="Prolamin-like" evidence="11">
    <location>
        <begin position="53"/>
        <end position="117"/>
    </location>
</feature>
<dbReference type="InterPro" id="IPR008502">
    <property type="entry name" value="Prolamin-like"/>
</dbReference>
<dbReference type="Pfam" id="PF05617">
    <property type="entry name" value="Prolamin_like"/>
    <property type="match status" value="1"/>
</dbReference>
<comment type="function">
    <text evidence="7">Involved in the regulation of gamete interactions during the double fertilization and to prevent multiple-pollen tube attraction; mediates the redistribution of the gamete fusogen HAP2/GCS1 to the cell surface after secretion upon sperm arrival.</text>
</comment>
<dbReference type="GO" id="GO:2000008">
    <property type="term" value="P:regulation of protein localization to cell surface"/>
    <property type="evidence" value="ECO:0007669"/>
    <property type="project" value="UniProtKB-ARBA"/>
</dbReference>
<protein>
    <recommendedName>
        <fullName evidence="11">Prolamin-like domain-containing protein</fullName>
    </recommendedName>
</protein>
<dbReference type="GO" id="GO:0080155">
    <property type="term" value="P:regulation of double fertilization forming a zygote and endosperm"/>
    <property type="evidence" value="ECO:0007669"/>
    <property type="project" value="UniProtKB-ARBA"/>
</dbReference>
<reference evidence="12 13" key="1">
    <citation type="submission" date="2024-01" db="EMBL/GenBank/DDBJ databases">
        <title>The complete chloroplast genome sequence of Lithospermum erythrorhizon: insights into the phylogenetic relationship among Boraginaceae species and the maternal lineages of purple gromwells.</title>
        <authorList>
            <person name="Okada T."/>
            <person name="Watanabe K."/>
        </authorList>
    </citation>
    <scope>NUCLEOTIDE SEQUENCE [LARGE SCALE GENOMIC DNA]</scope>
</reference>
<dbReference type="EMBL" id="BAABME010000906">
    <property type="protein sequence ID" value="GAA0146286.1"/>
    <property type="molecule type" value="Genomic_DNA"/>
</dbReference>
<proteinExistence type="inferred from homology"/>
<organism evidence="12 13">
    <name type="scientific">Lithospermum erythrorhizon</name>
    <name type="common">Purple gromwell</name>
    <name type="synonym">Lithospermum officinale var. erythrorhizon</name>
    <dbReference type="NCBI Taxonomy" id="34254"/>
    <lineage>
        <taxon>Eukaryota</taxon>
        <taxon>Viridiplantae</taxon>
        <taxon>Streptophyta</taxon>
        <taxon>Embryophyta</taxon>
        <taxon>Tracheophyta</taxon>
        <taxon>Spermatophyta</taxon>
        <taxon>Magnoliopsida</taxon>
        <taxon>eudicotyledons</taxon>
        <taxon>Gunneridae</taxon>
        <taxon>Pentapetalae</taxon>
        <taxon>asterids</taxon>
        <taxon>lamiids</taxon>
        <taxon>Boraginales</taxon>
        <taxon>Boraginaceae</taxon>
        <taxon>Boraginoideae</taxon>
        <taxon>Lithospermeae</taxon>
        <taxon>Lithospermum</taxon>
    </lineage>
</organism>
<dbReference type="InterPro" id="IPR044711">
    <property type="entry name" value="EC11-15"/>
</dbReference>
<keyword evidence="3" id="KW-0964">Secreted</keyword>